<dbReference type="Proteomes" id="UP000029864">
    <property type="component" value="Unassembled WGS sequence"/>
</dbReference>
<proteinExistence type="predicted"/>
<dbReference type="OrthoDB" id="5121043at2"/>
<evidence type="ECO:0000313" key="5">
    <source>
        <dbReference type="Proteomes" id="UP000561726"/>
    </source>
</evidence>
<comment type="caution">
    <text evidence="2">The sequence shown here is derived from an EMBL/GenBank/DDBJ whole genome shotgun (WGS) entry which is preliminary data.</text>
</comment>
<feature type="region of interest" description="Disordered" evidence="1">
    <location>
        <begin position="102"/>
        <end position="137"/>
    </location>
</feature>
<protein>
    <submittedName>
        <fullName evidence="2">Uncharacterized protein</fullName>
    </submittedName>
</protein>
<dbReference type="RefSeq" id="WP_035836496.1">
    <property type="nucleotide sequence ID" value="NZ_JACHBQ010000001.1"/>
</dbReference>
<sequence>MVFHGDIRDALSGVVNLYFISTASSVTALIPIGGDIAAGINKTEKFISAADEISSGASLRFTLKDFGKSTSDERDLLRKVFMSPNNTRALPPGFKPAQVHLRSRLNGPSDPQLDGSFESLHTMNDRVPPAATKTPQL</sequence>
<evidence type="ECO:0000313" key="4">
    <source>
        <dbReference type="Proteomes" id="UP000029864"/>
    </source>
</evidence>
<dbReference type="AlphaFoldDB" id="A0A099JBB6"/>
<dbReference type="EMBL" id="JPXF01000034">
    <property type="protein sequence ID" value="KGJ75674.1"/>
    <property type="molecule type" value="Genomic_DNA"/>
</dbReference>
<keyword evidence="4" id="KW-1185">Reference proteome</keyword>
<gene>
    <name evidence="3" type="ORF">BJ997_001669</name>
    <name evidence="2" type="ORF">GY21_09495</name>
</gene>
<dbReference type="EMBL" id="JACHBQ010000001">
    <property type="protein sequence ID" value="MBB5641121.1"/>
    <property type="molecule type" value="Genomic_DNA"/>
</dbReference>
<evidence type="ECO:0000313" key="3">
    <source>
        <dbReference type="EMBL" id="MBB5641121.1"/>
    </source>
</evidence>
<evidence type="ECO:0000256" key="1">
    <source>
        <dbReference type="SAM" id="MobiDB-lite"/>
    </source>
</evidence>
<reference evidence="3 5" key="2">
    <citation type="submission" date="2020-08" db="EMBL/GenBank/DDBJ databases">
        <title>Sequencing the genomes of 1000 actinobacteria strains.</title>
        <authorList>
            <person name="Klenk H.-P."/>
        </authorList>
    </citation>
    <scope>NUCLEOTIDE SEQUENCE [LARGE SCALE GENOMIC DNA]</scope>
    <source>
        <strain evidence="3 5">DSM 21065</strain>
    </source>
</reference>
<accession>A0A099JBB6</accession>
<reference evidence="2 4" key="1">
    <citation type="submission" date="2014-08" db="EMBL/GenBank/DDBJ databases">
        <authorList>
            <person name="Sisinthy S."/>
        </authorList>
    </citation>
    <scope>NUCLEOTIDE SEQUENCE [LARGE SCALE GENOMIC DNA]</scope>
    <source>
        <strain evidence="2 4">RuG17</strain>
    </source>
</reference>
<dbReference type="Proteomes" id="UP000561726">
    <property type="component" value="Unassembled WGS sequence"/>
</dbReference>
<evidence type="ECO:0000313" key="2">
    <source>
        <dbReference type="EMBL" id="KGJ75674.1"/>
    </source>
</evidence>
<organism evidence="2 4">
    <name type="scientific">Cryobacterium roopkundense</name>
    <dbReference type="NCBI Taxonomy" id="1001240"/>
    <lineage>
        <taxon>Bacteria</taxon>
        <taxon>Bacillati</taxon>
        <taxon>Actinomycetota</taxon>
        <taxon>Actinomycetes</taxon>
        <taxon>Micrococcales</taxon>
        <taxon>Microbacteriaceae</taxon>
        <taxon>Cryobacterium</taxon>
    </lineage>
</organism>
<name>A0A099JBB6_9MICO</name>